<feature type="domain" description="Integrin alpha second immunoglobulin-like" evidence="16">
    <location>
        <begin position="636"/>
        <end position="762"/>
    </location>
</feature>
<evidence type="ECO:0000256" key="12">
    <source>
        <dbReference type="PROSITE-ProRule" id="PRU00803"/>
    </source>
</evidence>
<dbReference type="Pfam" id="PF20806">
    <property type="entry name" value="Integrin_A_Ig_3"/>
    <property type="match status" value="1"/>
</dbReference>
<dbReference type="Gene3D" id="2.60.40.1460">
    <property type="entry name" value="Integrin domains. Chain A, domain 2"/>
    <property type="match status" value="1"/>
</dbReference>
<evidence type="ECO:0000256" key="3">
    <source>
        <dbReference type="ARBA" id="ARBA00022692"/>
    </source>
</evidence>
<dbReference type="PANTHER" id="PTHR23220:SF122">
    <property type="entry name" value="INTEGRIN ALPHA-PS1"/>
    <property type="match status" value="1"/>
</dbReference>
<feature type="compositionally biased region" description="Low complexity" evidence="14">
    <location>
        <begin position="870"/>
        <end position="905"/>
    </location>
</feature>
<dbReference type="InterPro" id="IPR032695">
    <property type="entry name" value="Integrin_dom_sf"/>
</dbReference>
<feature type="domain" description="Integrin alpha third immunoglobulin-like" evidence="17">
    <location>
        <begin position="809"/>
        <end position="979"/>
    </location>
</feature>
<dbReference type="SUPFAM" id="SSF69318">
    <property type="entry name" value="Integrin alpha N-terminal domain"/>
    <property type="match status" value="1"/>
</dbReference>
<organism evidence="18">
    <name type="scientific">Littorina littorea</name>
    <name type="common">Common periwinkle</name>
    <dbReference type="NCBI Taxonomy" id="31216"/>
    <lineage>
        <taxon>Eukaryota</taxon>
        <taxon>Metazoa</taxon>
        <taxon>Spiralia</taxon>
        <taxon>Lophotrochozoa</taxon>
        <taxon>Mollusca</taxon>
        <taxon>Gastropoda</taxon>
        <taxon>Caenogastropoda</taxon>
        <taxon>Littorinimorpha</taxon>
        <taxon>Littorinoidea</taxon>
        <taxon>Littorinidae</taxon>
        <taxon>Littorina</taxon>
    </lineage>
</organism>
<protein>
    <submittedName>
        <fullName evidence="18">Integrin alpha 1</fullName>
    </submittedName>
</protein>
<keyword evidence="11" id="KW-0325">Glycoprotein</keyword>
<dbReference type="Pfam" id="PF20805">
    <property type="entry name" value="Integrin_A_Ig_2"/>
    <property type="match status" value="1"/>
</dbReference>
<dbReference type="Gene3D" id="2.60.40.1530">
    <property type="entry name" value="ntegrin, alpha v. Chain A, domain 4"/>
    <property type="match status" value="1"/>
</dbReference>
<feature type="repeat" description="FG-GAP" evidence="12">
    <location>
        <begin position="362"/>
        <end position="419"/>
    </location>
</feature>
<keyword evidence="9 13" id="KW-0472">Membrane</keyword>
<keyword evidence="3 13" id="KW-0812">Transmembrane</keyword>
<dbReference type="PANTHER" id="PTHR23220">
    <property type="entry name" value="INTEGRIN ALPHA"/>
    <property type="match status" value="1"/>
</dbReference>
<comment type="subcellular location">
    <subcellularLocation>
        <location evidence="1 13">Membrane</location>
        <topology evidence="1 13">Single-pass type I membrane protein</topology>
    </subcellularLocation>
</comment>
<dbReference type="InterPro" id="IPR013517">
    <property type="entry name" value="FG-GAP"/>
</dbReference>
<dbReference type="GO" id="GO:0009897">
    <property type="term" value="C:external side of plasma membrane"/>
    <property type="evidence" value="ECO:0007669"/>
    <property type="project" value="TreeGrafter"/>
</dbReference>
<keyword evidence="10 13" id="KW-0675">Receptor</keyword>
<evidence type="ECO:0000259" key="15">
    <source>
        <dbReference type="Pfam" id="PF08441"/>
    </source>
</evidence>
<dbReference type="GO" id="GO:0098609">
    <property type="term" value="P:cell-cell adhesion"/>
    <property type="evidence" value="ECO:0007669"/>
    <property type="project" value="TreeGrafter"/>
</dbReference>
<feature type="domain" description="Integrin alpha first immunoglubulin-like" evidence="15">
    <location>
        <begin position="472"/>
        <end position="634"/>
    </location>
</feature>
<keyword evidence="5" id="KW-0677">Repeat</keyword>
<accession>A0A2P1L4C0</accession>
<dbReference type="InterPro" id="IPR013519">
    <property type="entry name" value="Int_alpha_beta-p"/>
</dbReference>
<dbReference type="Gene3D" id="1.20.5.930">
    <property type="entry name" value="Bicelle-embedded integrin alpha(iib) transmembrane segment"/>
    <property type="match status" value="1"/>
</dbReference>
<evidence type="ECO:0000256" key="14">
    <source>
        <dbReference type="SAM" id="MobiDB-lite"/>
    </source>
</evidence>
<evidence type="ECO:0000256" key="10">
    <source>
        <dbReference type="ARBA" id="ARBA00023170"/>
    </source>
</evidence>
<dbReference type="Gene3D" id="2.60.40.1510">
    <property type="entry name" value="ntegrin, alpha v. Chain A, domain 3"/>
    <property type="match status" value="1"/>
</dbReference>
<dbReference type="Pfam" id="PF01839">
    <property type="entry name" value="FG-GAP"/>
    <property type="match status" value="2"/>
</dbReference>
<keyword evidence="8 13" id="KW-0401">Integrin</keyword>
<dbReference type="GO" id="GO:0008305">
    <property type="term" value="C:integrin complex"/>
    <property type="evidence" value="ECO:0007669"/>
    <property type="project" value="InterPro"/>
</dbReference>
<evidence type="ECO:0000256" key="2">
    <source>
        <dbReference type="ARBA" id="ARBA00008054"/>
    </source>
</evidence>
<evidence type="ECO:0000259" key="16">
    <source>
        <dbReference type="Pfam" id="PF20805"/>
    </source>
</evidence>
<evidence type="ECO:0000256" key="13">
    <source>
        <dbReference type="RuleBase" id="RU003762"/>
    </source>
</evidence>
<keyword evidence="4 13" id="KW-0732">Signal</keyword>
<dbReference type="GO" id="GO:0007229">
    <property type="term" value="P:integrin-mediated signaling pathway"/>
    <property type="evidence" value="ECO:0007669"/>
    <property type="project" value="UniProtKB-KW"/>
</dbReference>
<dbReference type="AlphaFoldDB" id="A0A2P1L4C0"/>
<dbReference type="InterPro" id="IPR048285">
    <property type="entry name" value="Integrin_alpha_Ig-like_2"/>
</dbReference>
<dbReference type="EMBL" id="MG596895">
    <property type="protein sequence ID" value="AVP12650.1"/>
    <property type="molecule type" value="mRNA"/>
</dbReference>
<evidence type="ECO:0000256" key="9">
    <source>
        <dbReference type="ARBA" id="ARBA00023136"/>
    </source>
</evidence>
<keyword evidence="6 13" id="KW-0130">Cell adhesion</keyword>
<feature type="compositionally biased region" description="Low complexity" evidence="14">
    <location>
        <begin position="1090"/>
        <end position="1101"/>
    </location>
</feature>
<feature type="region of interest" description="Disordered" evidence="14">
    <location>
        <begin position="1078"/>
        <end position="1101"/>
    </location>
</feature>
<dbReference type="InterPro" id="IPR013649">
    <property type="entry name" value="Integrin_alpha_Ig-like_1"/>
</dbReference>
<evidence type="ECO:0000256" key="5">
    <source>
        <dbReference type="ARBA" id="ARBA00022737"/>
    </source>
</evidence>
<dbReference type="PROSITE" id="PS51470">
    <property type="entry name" value="FG_GAP"/>
    <property type="match status" value="3"/>
</dbReference>
<evidence type="ECO:0000256" key="11">
    <source>
        <dbReference type="ARBA" id="ARBA00023180"/>
    </source>
</evidence>
<dbReference type="GO" id="GO:0033627">
    <property type="term" value="P:cell adhesion mediated by integrin"/>
    <property type="evidence" value="ECO:0007669"/>
    <property type="project" value="TreeGrafter"/>
</dbReference>
<proteinExistence type="evidence at transcript level"/>
<evidence type="ECO:0000256" key="1">
    <source>
        <dbReference type="ARBA" id="ARBA00004479"/>
    </source>
</evidence>
<dbReference type="InterPro" id="IPR028994">
    <property type="entry name" value="Integrin_alpha_N"/>
</dbReference>
<comment type="similarity">
    <text evidence="2 13">Belongs to the integrin alpha chain family.</text>
</comment>
<dbReference type="SMART" id="SM00191">
    <property type="entry name" value="Int_alpha"/>
    <property type="match status" value="5"/>
</dbReference>
<name>A0A2P1L4C0_LITLI</name>
<dbReference type="InterPro" id="IPR018184">
    <property type="entry name" value="Integrin_alpha_C_CS"/>
</dbReference>
<feature type="repeat" description="FG-GAP" evidence="12">
    <location>
        <begin position="284"/>
        <end position="355"/>
    </location>
</feature>
<feature type="transmembrane region" description="Helical" evidence="13">
    <location>
        <begin position="1032"/>
        <end position="1054"/>
    </location>
</feature>
<dbReference type="InterPro" id="IPR000413">
    <property type="entry name" value="Integrin_alpha"/>
</dbReference>
<evidence type="ECO:0000313" key="18">
    <source>
        <dbReference type="EMBL" id="AVP12650.1"/>
    </source>
</evidence>
<dbReference type="PROSITE" id="PS00242">
    <property type="entry name" value="INTEGRIN_ALPHA"/>
    <property type="match status" value="1"/>
</dbReference>
<dbReference type="GO" id="GO:0005178">
    <property type="term" value="F:integrin binding"/>
    <property type="evidence" value="ECO:0007669"/>
    <property type="project" value="TreeGrafter"/>
</dbReference>
<dbReference type="PRINTS" id="PR01185">
    <property type="entry name" value="INTEGRINA"/>
</dbReference>
<keyword evidence="7 13" id="KW-1133">Transmembrane helix</keyword>
<sequence length="1101" mass="120367">MDLFVNARCVIFLSSVVFLSESFNIDVKNAVVHQGSNGTAFGYTAEFIQNANKSTRLLVGAPKTVVTDRDTSGIHYYCFPDMASACVKDTSPPEPNFQREGRFSEDSELFGLAMALANKTTAVVCGPMWSDLKYWYRNFIFNVGRCKVLSGTHDNRPGVLPYFNSEGKDYTADISVSGRTTRQMQYGAAEFGFSADSDGSGKIVFGAPGFSVSRGGVVVFDVETTLYYRMETILAQEQDSVLGYDVAAGNFCGSKRFCFAVSNKQIKGKVYLIEHAVGSRVEFRVLWSAQGKQAYSSFGSVLCATDVTGDGWPDLLVGAPVHTATLNESLSNDESLSYDEGRVFVYISHGEAISGDVNFDMAVTLAGDHIPFARFGSAISSIGDINRDSLNDIAVGAPEEEGGAGALYIYLGSPSGPSTKYSQKIRGNEFEPSLSSFGSHISKPTSDLSLYGYPDFAVGAPESDAVVFLKTRLIVNAEVRVKATPNPVDPENQVCPRSMARGFGCLNVSLCLNYTYKVSEDSSGSAHDYVGFDVSLELDKLISSDSSRRIRLQGSSDNSFVTVFRTSITVPRNKGVCQQYLAILNQDQIDRNPFVPVHLYANFSLNMTSFSGTVAPILNQSMPDSHTEQVKFKNKCGEDNVCETNLVLTGRVQHVPAEDSHPTLNVVNRTTQVELVLDLVNRGETSFGMQLTVNISGQIDFRVATGNTSILCDAVVQSVLRCSSWGPLGEDAAVRIRLQFLADTVPLTAENKVIRFEVKVMPYDSVENPEMNAADNVMTLESRTAIVADLNLDGWADPRQLHVQDSDQSDVTLTHKLLVVNRGDSFLPATRLLVRVPFIDSTGADMLRHSNVTIKRANGEVVECPHHLGSEGLLEGSSSTATTTTTLPSTITTTAATTGSKTSTSLDNPDDPFGSIDPSRRRRRQAEDVESDEGRDSNDGKVLKIDCLNSACRVYQCDLPDLQRNYKAEINVTVTIRRSAINFPGTVDTLHYTVTTNALEPKHPLFYPWKEERRREVRTLIKRVSSGDEINIWIIIGGVIGGLILLIIIAVVAWRLGFFARNDKAKLERLKRQSGFYENKGSVKSRKSQRPPSSSSSGAQK</sequence>
<evidence type="ECO:0000256" key="6">
    <source>
        <dbReference type="ARBA" id="ARBA00022889"/>
    </source>
</evidence>
<reference evidence="18" key="1">
    <citation type="journal article" date="2018" name="Dev. Comp. Immunol.">
        <title>Immune repertoire in the transcriptome of Littorina littorea reveals new trends in lophotrochozoan proto-complement evolution.</title>
        <authorList>
            <person name="Gorbushin A.M."/>
        </authorList>
    </citation>
    <scope>NUCLEOTIDE SEQUENCE</scope>
</reference>
<feature type="signal peptide" evidence="13">
    <location>
        <begin position="1"/>
        <end position="22"/>
    </location>
</feature>
<dbReference type="GO" id="GO:0007160">
    <property type="term" value="P:cell-matrix adhesion"/>
    <property type="evidence" value="ECO:0007669"/>
    <property type="project" value="TreeGrafter"/>
</dbReference>
<feature type="repeat" description="FG-GAP" evidence="12">
    <location>
        <begin position="177"/>
        <end position="229"/>
    </location>
</feature>
<dbReference type="Pfam" id="PF08441">
    <property type="entry name" value="Integrin_A_Ig_1"/>
    <property type="match status" value="1"/>
</dbReference>
<evidence type="ECO:0000256" key="4">
    <source>
        <dbReference type="ARBA" id="ARBA00022729"/>
    </source>
</evidence>
<feature type="chain" id="PRO_5015020726" evidence="13">
    <location>
        <begin position="23"/>
        <end position="1101"/>
    </location>
</feature>
<dbReference type="InterPro" id="IPR048286">
    <property type="entry name" value="Integrin_alpha_Ig-like_3"/>
</dbReference>
<dbReference type="Gene3D" id="2.130.10.130">
    <property type="entry name" value="Integrin alpha, N-terminal"/>
    <property type="match status" value="1"/>
</dbReference>
<dbReference type="SUPFAM" id="SSF69179">
    <property type="entry name" value="Integrin domains"/>
    <property type="match status" value="3"/>
</dbReference>
<evidence type="ECO:0000256" key="8">
    <source>
        <dbReference type="ARBA" id="ARBA00023037"/>
    </source>
</evidence>
<evidence type="ECO:0000256" key="7">
    <source>
        <dbReference type="ARBA" id="ARBA00022989"/>
    </source>
</evidence>
<evidence type="ECO:0000259" key="17">
    <source>
        <dbReference type="Pfam" id="PF20806"/>
    </source>
</evidence>
<feature type="region of interest" description="Disordered" evidence="14">
    <location>
        <begin position="869"/>
        <end position="937"/>
    </location>
</feature>